<dbReference type="WBParaSite" id="SMTH1_82250.1">
    <property type="protein sequence ID" value="SMTH1_82250.1"/>
    <property type="gene ID" value="SMTH1_82250"/>
</dbReference>
<accession>A0AA85BWV1</accession>
<dbReference type="GO" id="GO:0000462">
    <property type="term" value="P:maturation of SSU-rRNA from tricistronic rRNA transcript (SSU-rRNA, 5.8S rRNA, LSU-rRNA)"/>
    <property type="evidence" value="ECO:0007669"/>
    <property type="project" value="TreeGrafter"/>
</dbReference>
<proteinExistence type="inferred from homology"/>
<evidence type="ECO:0000259" key="7">
    <source>
        <dbReference type="Pfam" id="PF04003"/>
    </source>
</evidence>
<reference evidence="9" key="1">
    <citation type="submission" date="2023-11" db="UniProtKB">
        <authorList>
            <consortium name="WormBaseParasite"/>
        </authorList>
    </citation>
    <scope>IDENTIFICATION</scope>
</reference>
<protein>
    <recommendedName>
        <fullName evidence="7">Small-subunit processome Utp12 domain-containing protein</fullName>
    </recommendedName>
</protein>
<evidence type="ECO:0000256" key="4">
    <source>
        <dbReference type="ARBA" id="ARBA00022737"/>
    </source>
</evidence>
<name>A0AA85BWV1_9TREM</name>
<keyword evidence="4" id="KW-0677">Repeat</keyword>
<dbReference type="CDD" id="cd00200">
    <property type="entry name" value="WD40"/>
    <property type="match status" value="1"/>
</dbReference>
<dbReference type="InterPro" id="IPR036322">
    <property type="entry name" value="WD40_repeat_dom_sf"/>
</dbReference>
<dbReference type="GO" id="GO:0000028">
    <property type="term" value="P:ribosomal small subunit assembly"/>
    <property type="evidence" value="ECO:0007669"/>
    <property type="project" value="TreeGrafter"/>
</dbReference>
<feature type="domain" description="Small-subunit processome Utp12" evidence="7">
    <location>
        <begin position="786"/>
        <end position="861"/>
    </location>
</feature>
<dbReference type="PANTHER" id="PTHR19858">
    <property type="entry name" value="WD40 REPEAT PROTEIN"/>
    <property type="match status" value="1"/>
</dbReference>
<dbReference type="PROSITE" id="PS00678">
    <property type="entry name" value="WD_REPEATS_1"/>
    <property type="match status" value="1"/>
</dbReference>
<comment type="similarity">
    <text evidence="2">Belongs to the WD repeat PWP2 family.</text>
</comment>
<feature type="repeat" description="WD" evidence="6">
    <location>
        <begin position="349"/>
        <end position="390"/>
    </location>
</feature>
<dbReference type="PANTHER" id="PTHR19858:SF0">
    <property type="entry name" value="PERIODIC TRYPTOPHAN PROTEIN 2 HOMOLOG"/>
    <property type="match status" value="1"/>
</dbReference>
<dbReference type="InterPro" id="IPR019775">
    <property type="entry name" value="WD40_repeat_CS"/>
</dbReference>
<dbReference type="InterPro" id="IPR011047">
    <property type="entry name" value="Quinoprotein_ADH-like_sf"/>
</dbReference>
<evidence type="ECO:0000256" key="1">
    <source>
        <dbReference type="ARBA" id="ARBA00004604"/>
    </source>
</evidence>
<dbReference type="Proteomes" id="UP000050791">
    <property type="component" value="Unassembled WGS sequence"/>
</dbReference>
<comment type="subcellular location">
    <subcellularLocation>
        <location evidence="1">Nucleus</location>
        <location evidence="1">Nucleolus</location>
    </subcellularLocation>
</comment>
<keyword evidence="5" id="KW-0539">Nucleus</keyword>
<feature type="repeat" description="WD" evidence="6">
    <location>
        <begin position="155"/>
        <end position="188"/>
    </location>
</feature>
<dbReference type="Pfam" id="PF00400">
    <property type="entry name" value="WD40"/>
    <property type="match status" value="4"/>
</dbReference>
<feature type="repeat" description="WD" evidence="6">
    <location>
        <begin position="479"/>
        <end position="524"/>
    </location>
</feature>
<dbReference type="Gene3D" id="2.130.10.10">
    <property type="entry name" value="YVTN repeat-like/Quinoprotein amine dehydrogenase"/>
    <property type="match status" value="3"/>
</dbReference>
<dbReference type="SUPFAM" id="SSF50998">
    <property type="entry name" value="Quinoprotein alcohol dehydrogenase-like"/>
    <property type="match status" value="1"/>
</dbReference>
<evidence type="ECO:0000256" key="6">
    <source>
        <dbReference type="PROSITE-ProRule" id="PRU00221"/>
    </source>
</evidence>
<evidence type="ECO:0000256" key="2">
    <source>
        <dbReference type="ARBA" id="ARBA00010226"/>
    </source>
</evidence>
<evidence type="ECO:0000313" key="8">
    <source>
        <dbReference type="Proteomes" id="UP000050791"/>
    </source>
</evidence>
<dbReference type="PROSITE" id="PS50294">
    <property type="entry name" value="WD_REPEATS_REGION"/>
    <property type="match status" value="2"/>
</dbReference>
<evidence type="ECO:0000256" key="3">
    <source>
        <dbReference type="ARBA" id="ARBA00022574"/>
    </source>
</evidence>
<dbReference type="InterPro" id="IPR001680">
    <property type="entry name" value="WD40_rpt"/>
</dbReference>
<evidence type="ECO:0000313" key="9">
    <source>
        <dbReference type="WBParaSite" id="SMTH1_82250.1"/>
    </source>
</evidence>
<dbReference type="Pfam" id="PF04003">
    <property type="entry name" value="Utp12"/>
    <property type="match status" value="1"/>
</dbReference>
<dbReference type="SMART" id="SM00320">
    <property type="entry name" value="WD40"/>
    <property type="match status" value="12"/>
</dbReference>
<dbReference type="SUPFAM" id="SSF50978">
    <property type="entry name" value="WD40 repeat-like"/>
    <property type="match status" value="1"/>
</dbReference>
<dbReference type="InterPro" id="IPR015943">
    <property type="entry name" value="WD40/YVTN_repeat-like_dom_sf"/>
</dbReference>
<dbReference type="PROSITE" id="PS50082">
    <property type="entry name" value="WD_REPEATS_2"/>
    <property type="match status" value="3"/>
</dbReference>
<dbReference type="InterPro" id="IPR007148">
    <property type="entry name" value="SSU_processome_Utp12"/>
</dbReference>
<dbReference type="GO" id="GO:0034388">
    <property type="term" value="C:Pwp2p-containing subcomplex of 90S preribosome"/>
    <property type="evidence" value="ECO:0007669"/>
    <property type="project" value="TreeGrafter"/>
</dbReference>
<sequence length="957" mass="106634">MLVRTVPLTSIQLAVQEFWKFVQKSFWNSLQVWIHCFYEQWFGSFEPVGNQITVFDLKKDEVASIDISSFHDVHHLALSPSIPLLVAVNEVGDASLCSLSTGAVISVYPFKGVVLAVSFSPDGKFLAVAKGNNVMLFFAPSPNRQFNHLELYRVFYGFTDNVTCIDWSRDSRFFIAGSVDSTIRLFSVYNIPKIFVYTLAGHKNPIMGAFILHNFVNILTVSSDGVLCFWEANVSLDQLKSIDDSKPVSLFRISNRYRYTNSNEVQINDPVSAVAFHKDLKMLATGFESGLLLLHTFPDFIIISEVNLFTNSISSLTINRNGDWIGAGSELFGQIAVWEWRSQSCYLRADSHSKEMTSLAYSPDGLHLVTGGYDNKVKVWRISGGRCVVTFTEHTAGVTGVAFPAQNSKVVLSASLDGTVRAHDLIRYRNFRTFTVPTRRVQFSSLAVDTRGSLVAAGGLDTFEAYVWSVKTGQLLTTLTGHTSPISALAFNPAISGIDIELATVSWDCTLRLWDVTGNSTDENNLSSMGLTKEVVNFSCDALYVVYRADGKQLAISLLNGNIVFYDPNEGVEMGTIDGHRDLGVAQTSEEDLVTPRRAAESKKFQTIAYSVDGEHLIAGGDSKYICLYSVPDKLLIKRFEVTCNLSLAGVQEIHDRRNYLHRFSMETMNAKEAQRPSLRIPSSIKGEDRSRRQWRPEVRVSAVEFSPTGDSFATATTEGILVYSLPSAGTGYGISSIFGASSCSDSGWLFDTLGIDEQTTPSNARSALIQGRHAEALDMAIRLQSHELVEEVIESIPVDQIDFLARQLPINQIAHYLISFLARQLSGRSRHVELYVRWTHSILRSHALNLRRIAANSALSECTNSKESRNLTNNESIDNKKELCNPGFLTLQGEWATCQANLVRLQASLNHVKSNIIKHCEDVDNLWNYYESLFKLYHEKDDNNVQSENIMEYGSS</sequence>
<organism evidence="8 9">
    <name type="scientific">Schistosoma mattheei</name>
    <dbReference type="NCBI Taxonomy" id="31246"/>
    <lineage>
        <taxon>Eukaryota</taxon>
        <taxon>Metazoa</taxon>
        <taxon>Spiralia</taxon>
        <taxon>Lophotrochozoa</taxon>
        <taxon>Platyhelminthes</taxon>
        <taxon>Trematoda</taxon>
        <taxon>Digenea</taxon>
        <taxon>Strigeidida</taxon>
        <taxon>Schistosomatoidea</taxon>
        <taxon>Schistosomatidae</taxon>
        <taxon>Schistosoma</taxon>
    </lineage>
</organism>
<dbReference type="GO" id="GO:0032040">
    <property type="term" value="C:small-subunit processome"/>
    <property type="evidence" value="ECO:0007669"/>
    <property type="project" value="TreeGrafter"/>
</dbReference>
<dbReference type="AlphaFoldDB" id="A0AA85BWV1"/>
<keyword evidence="3 6" id="KW-0853">WD repeat</keyword>
<dbReference type="InterPro" id="IPR027145">
    <property type="entry name" value="PWP2"/>
</dbReference>
<evidence type="ECO:0000256" key="5">
    <source>
        <dbReference type="ARBA" id="ARBA00023242"/>
    </source>
</evidence>